<reference evidence="1 2" key="1">
    <citation type="submission" date="2016-07" db="EMBL/GenBank/DDBJ databases">
        <title>Revisiting the taxonomy of the Elizabethkingia Genus using Whole-Genome Sequencing, Optical Mapping, and MALDI-TOF, along with proposal of three novel Elizabethkingia species: Elizabethkingia bruuniana sp. nov., Elizabethkingia ursingii sp. nov., and Elizabethkingia occulta sp. nov.</title>
        <authorList>
            <person name="Nicholson A.C."/>
        </authorList>
    </citation>
    <scope>NUCLEOTIDE SEQUENCE [LARGE SCALE GENOMIC DNA]</scope>
    <source>
        <strain evidence="1 2">F3201</strain>
    </source>
</reference>
<dbReference type="InterPro" id="IPR053842">
    <property type="entry name" value="NikA-like"/>
</dbReference>
<proteinExistence type="predicted"/>
<dbReference type="EMBL" id="CP016374">
    <property type="protein sequence ID" value="AQX00482.1"/>
    <property type="molecule type" value="Genomic_DNA"/>
</dbReference>
<name>A0AAU8UUB7_9FLAO</name>
<evidence type="ECO:0000313" key="1">
    <source>
        <dbReference type="EMBL" id="AQX00482.1"/>
    </source>
</evidence>
<dbReference type="Proteomes" id="UP000190848">
    <property type="component" value="Chromosome"/>
</dbReference>
<accession>A0AAU8UUB7</accession>
<sequence>MEKDFLKDFVFQISKQQEQKDAEEKRKKYFQNIGRKGGLKKKTSQQFSKVVSVRLTEKEFEEIEKQASKYNLKISKYLRLLLTEKELKINEFKTDEVLLEYGNHFIRIKNLLRLREFSEFENKKQILHEIEAVTNLIYQYLYEKQNKQNHT</sequence>
<protein>
    <submittedName>
        <fullName evidence="1">Special sigma factor</fullName>
    </submittedName>
</protein>
<dbReference type="Pfam" id="PF21983">
    <property type="entry name" value="NikA-like"/>
    <property type="match status" value="1"/>
</dbReference>
<gene>
    <name evidence="1" type="ORF">BBD32_02870</name>
</gene>
<dbReference type="AlphaFoldDB" id="A0AAU8UUB7"/>
<evidence type="ECO:0000313" key="2">
    <source>
        <dbReference type="Proteomes" id="UP000190848"/>
    </source>
</evidence>
<organism evidence="1 2">
    <name type="scientific">Elizabethkingia anophelis</name>
    <dbReference type="NCBI Taxonomy" id="1117645"/>
    <lineage>
        <taxon>Bacteria</taxon>
        <taxon>Pseudomonadati</taxon>
        <taxon>Bacteroidota</taxon>
        <taxon>Flavobacteriia</taxon>
        <taxon>Flavobacteriales</taxon>
        <taxon>Weeksellaceae</taxon>
        <taxon>Elizabethkingia</taxon>
    </lineage>
</organism>
<dbReference type="RefSeq" id="WP_078395200.1">
    <property type="nucleotide sequence ID" value="NZ_CP016374.1"/>
</dbReference>